<feature type="domain" description="Cyclic nucleotide-binding" evidence="1">
    <location>
        <begin position="15"/>
        <end position="127"/>
    </location>
</feature>
<dbReference type="Gene3D" id="2.60.120.10">
    <property type="entry name" value="Jelly Rolls"/>
    <property type="match status" value="1"/>
</dbReference>
<evidence type="ECO:0000259" key="1">
    <source>
        <dbReference type="PROSITE" id="PS50042"/>
    </source>
</evidence>
<dbReference type="Proteomes" id="UP000297918">
    <property type="component" value="Unassembled WGS sequence"/>
</dbReference>
<dbReference type="EMBL" id="RQFL01000007">
    <property type="protein sequence ID" value="TGK94719.1"/>
    <property type="molecule type" value="Genomic_DNA"/>
</dbReference>
<gene>
    <name evidence="2" type="ORF">EHQ23_14465</name>
    <name evidence="3" type="ORF">EHQ26_01895</name>
</gene>
<evidence type="ECO:0000313" key="4">
    <source>
        <dbReference type="Proteomes" id="UP000297394"/>
    </source>
</evidence>
<evidence type="ECO:0000313" key="5">
    <source>
        <dbReference type="Proteomes" id="UP000297918"/>
    </source>
</evidence>
<dbReference type="AlphaFoldDB" id="A0A4R9IRX7"/>
<dbReference type="OrthoDB" id="9798104at2"/>
<dbReference type="InterPro" id="IPR000595">
    <property type="entry name" value="cNMP-bd_dom"/>
</dbReference>
<dbReference type="CDD" id="cd00038">
    <property type="entry name" value="CAP_ED"/>
    <property type="match status" value="1"/>
</dbReference>
<dbReference type="InterPro" id="IPR018490">
    <property type="entry name" value="cNMP-bd_dom_sf"/>
</dbReference>
<accession>A0A4R9IRX7</accession>
<evidence type="ECO:0000313" key="2">
    <source>
        <dbReference type="EMBL" id="TGK85820.1"/>
    </source>
</evidence>
<organism evidence="2 4">
    <name type="scientific">Leptospira bourretii</name>
    <dbReference type="NCBI Taxonomy" id="2484962"/>
    <lineage>
        <taxon>Bacteria</taxon>
        <taxon>Pseudomonadati</taxon>
        <taxon>Spirochaetota</taxon>
        <taxon>Spirochaetia</taxon>
        <taxon>Leptospirales</taxon>
        <taxon>Leptospiraceae</taxon>
        <taxon>Leptospira</taxon>
    </lineage>
</organism>
<proteinExistence type="predicted"/>
<reference evidence="3" key="1">
    <citation type="submission" date="2018-10" db="EMBL/GenBank/DDBJ databases">
        <authorList>
            <person name="Vincent A.T."/>
            <person name="Schiettekatte O."/>
            <person name="Bourhy P."/>
            <person name="Veyrier F.J."/>
            <person name="Picardeau M."/>
        </authorList>
    </citation>
    <scope>NUCLEOTIDE SEQUENCE</scope>
    <source>
        <strain evidence="3">201800281</strain>
    </source>
</reference>
<comment type="caution">
    <text evidence="2">The sequence shown here is derived from an EMBL/GenBank/DDBJ whole genome shotgun (WGS) entry which is preliminary data.</text>
</comment>
<sequence>MCLNIPNHLFQFINNLCPLPEAVLIELVSRSRKVELDKFDYFVKEGEISREIGFLEKGLVRAFYTNDDGREYNKTFIASPNFIGSFASIITGLPNKLPQQALTKCIVWKISTIDLDRLTDKYPEVERLRRRMAEYLFLRNEKRELEMALLEAQDRYLILLDEFPGIETLVPQYHIATYLGISPTQLSRIRKKLAKKVPNR</sequence>
<dbReference type="PROSITE" id="PS50042">
    <property type="entry name" value="CNMP_BINDING_3"/>
    <property type="match status" value="1"/>
</dbReference>
<dbReference type="Pfam" id="PF00027">
    <property type="entry name" value="cNMP_binding"/>
    <property type="match status" value="1"/>
</dbReference>
<protein>
    <submittedName>
        <fullName evidence="2">Crp/Fnr family transcriptional regulator</fullName>
    </submittedName>
</protein>
<dbReference type="Proteomes" id="UP000297394">
    <property type="component" value="Unassembled WGS sequence"/>
</dbReference>
<reference evidence="2 4" key="2">
    <citation type="journal article" date="2019" name="PLoS Negl. Trop. Dis.">
        <title>Revisiting the worldwide diversity of Leptospira species in the environment.</title>
        <authorList>
            <person name="Vincent A.T."/>
            <person name="Schiettekatte O."/>
            <person name="Bourhy P."/>
            <person name="Veyrier F.J."/>
            <person name="Picardeau M."/>
        </authorList>
    </citation>
    <scope>NUCLEOTIDE SEQUENCE [LARGE SCALE GENOMIC DNA]</scope>
    <source>
        <strain evidence="2 4">201800280</strain>
        <strain evidence="3">201800281</strain>
    </source>
</reference>
<dbReference type="EMBL" id="RQFM01000022">
    <property type="protein sequence ID" value="TGK85820.1"/>
    <property type="molecule type" value="Genomic_DNA"/>
</dbReference>
<name>A0A4R9IRX7_9LEPT</name>
<evidence type="ECO:0000313" key="3">
    <source>
        <dbReference type="EMBL" id="TGK94719.1"/>
    </source>
</evidence>
<keyword evidence="5" id="KW-1185">Reference proteome</keyword>
<dbReference type="SUPFAM" id="SSF51206">
    <property type="entry name" value="cAMP-binding domain-like"/>
    <property type="match status" value="1"/>
</dbReference>
<dbReference type="InterPro" id="IPR014710">
    <property type="entry name" value="RmlC-like_jellyroll"/>
</dbReference>